<evidence type="ECO:0000256" key="2">
    <source>
        <dbReference type="ARBA" id="ARBA00007656"/>
    </source>
</evidence>
<dbReference type="Gene3D" id="1.10.8.1040">
    <property type="match status" value="1"/>
</dbReference>
<comment type="similarity">
    <text evidence="2">Belongs to the PpiC/parvulin rotamase family.</text>
</comment>
<keyword evidence="10" id="KW-0732">Signal</keyword>
<dbReference type="SUPFAM" id="SSF109998">
    <property type="entry name" value="Triger factor/SurA peptide-binding domain-like"/>
    <property type="match status" value="1"/>
</dbReference>
<feature type="chain" id="PRO_5040899192" description="Parvulin-like PPIase" evidence="10">
    <location>
        <begin position="21"/>
        <end position="297"/>
    </location>
</feature>
<dbReference type="EMBL" id="JACOMF010000004">
    <property type="protein sequence ID" value="MBC4014719.1"/>
    <property type="molecule type" value="Genomic_DNA"/>
</dbReference>
<dbReference type="PROSITE" id="PS50198">
    <property type="entry name" value="PPIC_PPIASE_2"/>
    <property type="match status" value="1"/>
</dbReference>
<evidence type="ECO:0000256" key="9">
    <source>
        <dbReference type="SAM" id="MobiDB-lite"/>
    </source>
</evidence>
<evidence type="ECO:0000256" key="6">
    <source>
        <dbReference type="ARBA" id="ARBA00030642"/>
    </source>
</evidence>
<dbReference type="AlphaFoldDB" id="A0A9X0QVQ3"/>
<accession>A0A9X0QVQ3</accession>
<feature type="domain" description="PpiC" evidence="11">
    <location>
        <begin position="145"/>
        <end position="236"/>
    </location>
</feature>
<evidence type="ECO:0000313" key="12">
    <source>
        <dbReference type="EMBL" id="MBC4014719.1"/>
    </source>
</evidence>
<evidence type="ECO:0000259" key="11">
    <source>
        <dbReference type="PROSITE" id="PS50198"/>
    </source>
</evidence>
<evidence type="ECO:0000256" key="7">
    <source>
        <dbReference type="ARBA" id="ARBA00031484"/>
    </source>
</evidence>
<evidence type="ECO:0000256" key="5">
    <source>
        <dbReference type="ARBA" id="ARBA00023110"/>
    </source>
</evidence>
<evidence type="ECO:0000256" key="8">
    <source>
        <dbReference type="PROSITE-ProRule" id="PRU00278"/>
    </source>
</evidence>
<dbReference type="InterPro" id="IPR046357">
    <property type="entry name" value="PPIase_dom_sf"/>
</dbReference>
<dbReference type="Pfam" id="PF13616">
    <property type="entry name" value="Rotamase_3"/>
    <property type="match status" value="1"/>
</dbReference>
<dbReference type="EC" id="5.2.1.8" evidence="3"/>
<feature type="region of interest" description="Disordered" evidence="9">
    <location>
        <begin position="274"/>
        <end position="297"/>
    </location>
</feature>
<dbReference type="InterPro" id="IPR027304">
    <property type="entry name" value="Trigger_fact/SurA_dom_sf"/>
</dbReference>
<dbReference type="PANTHER" id="PTHR47245">
    <property type="entry name" value="PEPTIDYLPROLYL ISOMERASE"/>
    <property type="match status" value="1"/>
</dbReference>
<feature type="signal peptide" evidence="10">
    <location>
        <begin position="1"/>
        <end position="20"/>
    </location>
</feature>
<keyword evidence="13" id="KW-1185">Reference proteome</keyword>
<evidence type="ECO:0000256" key="3">
    <source>
        <dbReference type="ARBA" id="ARBA00013194"/>
    </source>
</evidence>
<keyword evidence="8 12" id="KW-0413">Isomerase</keyword>
<organism evidence="12 13">
    <name type="scientific">Siccirubricoccus deserti</name>
    <dbReference type="NCBI Taxonomy" id="2013562"/>
    <lineage>
        <taxon>Bacteria</taxon>
        <taxon>Pseudomonadati</taxon>
        <taxon>Pseudomonadota</taxon>
        <taxon>Alphaproteobacteria</taxon>
        <taxon>Acetobacterales</taxon>
        <taxon>Roseomonadaceae</taxon>
        <taxon>Siccirubricoccus</taxon>
    </lineage>
</organism>
<dbReference type="InterPro" id="IPR000297">
    <property type="entry name" value="PPIase_PpiC"/>
</dbReference>
<dbReference type="GO" id="GO:0003755">
    <property type="term" value="F:peptidyl-prolyl cis-trans isomerase activity"/>
    <property type="evidence" value="ECO:0007669"/>
    <property type="project" value="UniProtKB-KW"/>
</dbReference>
<reference evidence="12" key="1">
    <citation type="submission" date="2020-08" db="EMBL/GenBank/DDBJ databases">
        <authorList>
            <person name="Hu Y."/>
            <person name="Nguyen S.V."/>
            <person name="Li F."/>
            <person name="Fanning S."/>
        </authorList>
    </citation>
    <scope>NUCLEOTIDE SEQUENCE</scope>
    <source>
        <strain evidence="12">SYSU D8009</strain>
    </source>
</reference>
<dbReference type="Proteomes" id="UP000600101">
    <property type="component" value="Unassembled WGS sequence"/>
</dbReference>
<dbReference type="RefSeq" id="WP_186769490.1">
    <property type="nucleotide sequence ID" value="NZ_JACOMF010000004.1"/>
</dbReference>
<evidence type="ECO:0000256" key="1">
    <source>
        <dbReference type="ARBA" id="ARBA00000971"/>
    </source>
</evidence>
<name>A0A9X0QVQ3_9PROT</name>
<dbReference type="InterPro" id="IPR050245">
    <property type="entry name" value="PrsA_foldase"/>
</dbReference>
<comment type="catalytic activity">
    <reaction evidence="1">
        <text>[protein]-peptidylproline (omega=180) = [protein]-peptidylproline (omega=0)</text>
        <dbReference type="Rhea" id="RHEA:16237"/>
        <dbReference type="Rhea" id="RHEA-COMP:10747"/>
        <dbReference type="Rhea" id="RHEA-COMP:10748"/>
        <dbReference type="ChEBI" id="CHEBI:83833"/>
        <dbReference type="ChEBI" id="CHEBI:83834"/>
        <dbReference type="EC" id="5.2.1.8"/>
    </reaction>
</comment>
<evidence type="ECO:0000313" key="13">
    <source>
        <dbReference type="Proteomes" id="UP000600101"/>
    </source>
</evidence>
<evidence type="ECO:0000256" key="10">
    <source>
        <dbReference type="SAM" id="SignalP"/>
    </source>
</evidence>
<proteinExistence type="inferred from homology"/>
<gene>
    <name evidence="12" type="ORF">H7965_05220</name>
</gene>
<dbReference type="Gene3D" id="3.10.50.40">
    <property type="match status" value="1"/>
</dbReference>
<dbReference type="SUPFAM" id="SSF54534">
    <property type="entry name" value="FKBP-like"/>
    <property type="match status" value="1"/>
</dbReference>
<evidence type="ECO:0000256" key="4">
    <source>
        <dbReference type="ARBA" id="ARBA00018370"/>
    </source>
</evidence>
<protein>
    <recommendedName>
        <fullName evidence="4">Parvulin-like PPIase</fullName>
        <ecNumber evidence="3">5.2.1.8</ecNumber>
    </recommendedName>
    <alternativeName>
        <fullName evidence="6">Peptidyl-prolyl cis-trans isomerase plp</fullName>
    </alternativeName>
    <alternativeName>
        <fullName evidence="7">Rotamase plp</fullName>
    </alternativeName>
</protein>
<sequence length="297" mass="32475">MRVHSTLLAASLLLPLAAAAQAPAPADDPVLARVNGEPVRQSDVLATATEVLPQDLRNMPPAMLMQVLPAEVRRQLLDRTITERALVDAARAAGLDKDEEVRRRIRRAEEQELQQAILTREVTAAVTDDAVRARYDQDSSRRSGEEEVHARHILLQSEADARSALAEVNRAGADFAEVARRRSRDPGARDGGDLGFFKRGDMVPEFAEAAFALQPGQISPTPVRSPFGWHVIKVEARRAAPAPSFEDSRAELRQKLMEEQVEAVVTRIRGAARVERLEPAAPTPSLLDGAAPPPARR</sequence>
<comment type="caution">
    <text evidence="12">The sequence shown here is derived from an EMBL/GenBank/DDBJ whole genome shotgun (WGS) entry which is preliminary data.</text>
</comment>
<dbReference type="PANTHER" id="PTHR47245:SF2">
    <property type="entry name" value="PEPTIDYL-PROLYL CIS-TRANS ISOMERASE HP_0175-RELATED"/>
    <property type="match status" value="1"/>
</dbReference>
<keyword evidence="5 8" id="KW-0697">Rotamase</keyword>